<keyword evidence="5" id="KW-1185">Reference proteome</keyword>
<evidence type="ECO:0000259" key="3">
    <source>
        <dbReference type="PROSITE" id="PS50041"/>
    </source>
</evidence>
<dbReference type="AlphaFoldDB" id="A0AA36GGS2"/>
<dbReference type="SUPFAM" id="SSF56436">
    <property type="entry name" value="C-type lectin-like"/>
    <property type="match status" value="2"/>
</dbReference>
<evidence type="ECO:0000313" key="4">
    <source>
        <dbReference type="EMBL" id="CAJ0587660.1"/>
    </source>
</evidence>
<gene>
    <name evidence="4" type="ORF">MSPICULIGERA_LOCUS25615</name>
</gene>
<dbReference type="InterPro" id="IPR001304">
    <property type="entry name" value="C-type_lectin-like"/>
</dbReference>
<dbReference type="Gene3D" id="3.10.100.10">
    <property type="entry name" value="Mannose-Binding Protein A, subunit A"/>
    <property type="match status" value="2"/>
</dbReference>
<dbReference type="SMART" id="SM00034">
    <property type="entry name" value="CLECT"/>
    <property type="match status" value="2"/>
</dbReference>
<dbReference type="Proteomes" id="UP001177023">
    <property type="component" value="Unassembled WGS sequence"/>
</dbReference>
<feature type="domain" description="C-type lectin" evidence="3">
    <location>
        <begin position="158"/>
        <end position="284"/>
    </location>
</feature>
<dbReference type="Pfam" id="PF00059">
    <property type="entry name" value="Lectin_C"/>
    <property type="match status" value="2"/>
</dbReference>
<feature type="domain" description="C-type lectin" evidence="3">
    <location>
        <begin position="28"/>
        <end position="141"/>
    </location>
</feature>
<dbReference type="CDD" id="cd00037">
    <property type="entry name" value="CLECT"/>
    <property type="match status" value="1"/>
</dbReference>
<evidence type="ECO:0000313" key="5">
    <source>
        <dbReference type="Proteomes" id="UP001177023"/>
    </source>
</evidence>
<keyword evidence="2" id="KW-0732">Signal</keyword>
<evidence type="ECO:0000256" key="2">
    <source>
        <dbReference type="SAM" id="SignalP"/>
    </source>
</evidence>
<dbReference type="InterPro" id="IPR016187">
    <property type="entry name" value="CTDL_fold"/>
</dbReference>
<feature type="non-terminal residue" evidence="4">
    <location>
        <position position="1"/>
    </location>
</feature>
<sequence length="307" mass="33787">MLFLTATYAVLLGLVAADCPPYWSFLAQDNLCYSVVSTAGSYGQAVRTCEASDGDVVKISDAFTNQAILQATKSLPDTPLYIGVERQSNGQWTYSDGSALTYSNWDAGEPRNSSNNCAVIVPPNAKWASADCNAYNGFVCSKSSDPNPCPKQWFYSTVTGFCYYLKDYTMSDGKTWDMADPTEAEVRCRMMHTKAHLASVHDAIEQQVLFDLIKTSNMLNATNAPSFTNGCTASYAWTGLIWKQSAGNFSWTDGTPYDFAPSIYKFSQDTYYAMINDASCNGKWWGSFGIVTNSGARYICKIDPKNL</sequence>
<dbReference type="EMBL" id="CATQJA010002710">
    <property type="protein sequence ID" value="CAJ0587660.1"/>
    <property type="molecule type" value="Genomic_DNA"/>
</dbReference>
<name>A0AA36GGS2_9BILA</name>
<protein>
    <recommendedName>
        <fullName evidence="3">C-type lectin domain-containing protein</fullName>
    </recommendedName>
</protein>
<accession>A0AA36GGS2</accession>
<dbReference type="InterPro" id="IPR016186">
    <property type="entry name" value="C-type_lectin-like/link_sf"/>
</dbReference>
<feature type="signal peptide" evidence="2">
    <location>
        <begin position="1"/>
        <end position="17"/>
    </location>
</feature>
<evidence type="ECO:0000256" key="1">
    <source>
        <dbReference type="ARBA" id="ARBA00023157"/>
    </source>
</evidence>
<dbReference type="InterPro" id="IPR018378">
    <property type="entry name" value="C-type_lectin_CS"/>
</dbReference>
<dbReference type="InterPro" id="IPR050111">
    <property type="entry name" value="C-type_lectin/snaclec_domain"/>
</dbReference>
<comment type="caution">
    <text evidence="4">The sequence shown here is derived from an EMBL/GenBank/DDBJ whole genome shotgun (WGS) entry which is preliminary data.</text>
</comment>
<dbReference type="PROSITE" id="PS00615">
    <property type="entry name" value="C_TYPE_LECTIN_1"/>
    <property type="match status" value="1"/>
</dbReference>
<reference evidence="4" key="1">
    <citation type="submission" date="2023-06" db="EMBL/GenBank/DDBJ databases">
        <authorList>
            <person name="Delattre M."/>
        </authorList>
    </citation>
    <scope>NUCLEOTIDE SEQUENCE</scope>
    <source>
        <strain evidence="4">AF72</strain>
    </source>
</reference>
<keyword evidence="1" id="KW-1015">Disulfide bond</keyword>
<feature type="chain" id="PRO_5041266599" description="C-type lectin domain-containing protein" evidence="2">
    <location>
        <begin position="18"/>
        <end position="307"/>
    </location>
</feature>
<dbReference type="PROSITE" id="PS50041">
    <property type="entry name" value="C_TYPE_LECTIN_2"/>
    <property type="match status" value="2"/>
</dbReference>
<dbReference type="PANTHER" id="PTHR22803">
    <property type="entry name" value="MANNOSE, PHOSPHOLIPASE, LECTIN RECEPTOR RELATED"/>
    <property type="match status" value="1"/>
</dbReference>
<organism evidence="4 5">
    <name type="scientific">Mesorhabditis spiculigera</name>
    <dbReference type="NCBI Taxonomy" id="96644"/>
    <lineage>
        <taxon>Eukaryota</taxon>
        <taxon>Metazoa</taxon>
        <taxon>Ecdysozoa</taxon>
        <taxon>Nematoda</taxon>
        <taxon>Chromadorea</taxon>
        <taxon>Rhabditida</taxon>
        <taxon>Rhabditina</taxon>
        <taxon>Rhabditomorpha</taxon>
        <taxon>Rhabditoidea</taxon>
        <taxon>Rhabditidae</taxon>
        <taxon>Mesorhabditinae</taxon>
        <taxon>Mesorhabditis</taxon>
    </lineage>
</organism>
<proteinExistence type="predicted"/>